<accession>A0A8S5TPA3</accession>
<protein>
    <submittedName>
        <fullName evidence="1">Uncharacterized protein</fullName>
    </submittedName>
</protein>
<organism evidence="1">
    <name type="scientific">Siphoviridae sp. ctPrm3</name>
    <dbReference type="NCBI Taxonomy" id="2827864"/>
    <lineage>
        <taxon>Viruses</taxon>
        <taxon>Duplodnaviria</taxon>
        <taxon>Heunggongvirae</taxon>
        <taxon>Uroviricota</taxon>
        <taxon>Caudoviricetes</taxon>
    </lineage>
</organism>
<sequence>MSRLPPCARIGRAAAGRTCPTAGMGASFSGPRFH</sequence>
<reference evidence="1" key="1">
    <citation type="journal article" date="2021" name="Proc. Natl. Acad. Sci. U.S.A.">
        <title>A Catalog of Tens of Thousands of Viruses from Human Metagenomes Reveals Hidden Associations with Chronic Diseases.</title>
        <authorList>
            <person name="Tisza M.J."/>
            <person name="Buck C.B."/>
        </authorList>
    </citation>
    <scope>NUCLEOTIDE SEQUENCE</scope>
    <source>
        <strain evidence="1">CtPrm3</strain>
    </source>
</reference>
<name>A0A8S5TPA3_9CAUD</name>
<proteinExistence type="predicted"/>
<dbReference type="EMBL" id="BK032870">
    <property type="protein sequence ID" value="DAF64974.1"/>
    <property type="molecule type" value="Genomic_DNA"/>
</dbReference>
<evidence type="ECO:0000313" key="1">
    <source>
        <dbReference type="EMBL" id="DAF64974.1"/>
    </source>
</evidence>